<dbReference type="PANTHER" id="PTHR43280">
    <property type="entry name" value="ARAC-FAMILY TRANSCRIPTIONAL REGULATOR"/>
    <property type="match status" value="1"/>
</dbReference>
<evidence type="ECO:0000256" key="2">
    <source>
        <dbReference type="ARBA" id="ARBA00023125"/>
    </source>
</evidence>
<dbReference type="RefSeq" id="WP_277531514.1">
    <property type="nucleotide sequence ID" value="NZ_JAPDIA010000003.1"/>
</dbReference>
<dbReference type="PROSITE" id="PS00041">
    <property type="entry name" value="HTH_ARAC_FAMILY_1"/>
    <property type="match status" value="1"/>
</dbReference>
<dbReference type="GO" id="GO:0003700">
    <property type="term" value="F:DNA-binding transcription factor activity"/>
    <property type="evidence" value="ECO:0007669"/>
    <property type="project" value="InterPro"/>
</dbReference>
<protein>
    <submittedName>
        <fullName evidence="5">Helix-turn-helix transcriptional regulator</fullName>
    </submittedName>
</protein>
<dbReference type="PANTHER" id="PTHR43280:SF30">
    <property type="entry name" value="MMSAB OPERON REGULATORY PROTEIN"/>
    <property type="match status" value="1"/>
</dbReference>
<name>A0A9X4KRS3_9BACL</name>
<feature type="domain" description="HTH araC/xylS-type" evidence="4">
    <location>
        <begin position="1"/>
        <end position="94"/>
    </location>
</feature>
<dbReference type="InterPro" id="IPR018060">
    <property type="entry name" value="HTH_AraC"/>
</dbReference>
<dbReference type="GO" id="GO:0043565">
    <property type="term" value="F:sequence-specific DNA binding"/>
    <property type="evidence" value="ECO:0007669"/>
    <property type="project" value="InterPro"/>
</dbReference>
<accession>A0A9X4KRS3</accession>
<proteinExistence type="predicted"/>
<dbReference type="Gene3D" id="1.10.10.60">
    <property type="entry name" value="Homeodomain-like"/>
    <property type="match status" value="2"/>
</dbReference>
<dbReference type="EMBL" id="JAPDIA010000003">
    <property type="protein sequence ID" value="MDG0809946.1"/>
    <property type="molecule type" value="Genomic_DNA"/>
</dbReference>
<dbReference type="AlphaFoldDB" id="A0A9X4KRS3"/>
<sequence>MRRVAFEPFEMASLEREFHFHPDYIARCMKRHAGMSPVEYVRHVRVEKARRLLEHSPELSVKQIAEAVGIADPNYFGRLFRKEAGMSPAAYRRLHAGYA</sequence>
<evidence type="ECO:0000313" key="5">
    <source>
        <dbReference type="EMBL" id="MDG0809946.1"/>
    </source>
</evidence>
<dbReference type="InterPro" id="IPR018062">
    <property type="entry name" value="HTH_AraC-typ_CS"/>
</dbReference>
<dbReference type="SUPFAM" id="SSF46689">
    <property type="entry name" value="Homeodomain-like"/>
    <property type="match status" value="1"/>
</dbReference>
<reference evidence="5" key="1">
    <citation type="submission" date="2022-10" db="EMBL/GenBank/DDBJ databases">
        <title>Comparative genomic analysis of Cohnella hashimotonis sp. nov., isolated from the International Space Station.</title>
        <authorList>
            <person name="Simpson A."/>
            <person name="Venkateswaran K."/>
        </authorList>
    </citation>
    <scope>NUCLEOTIDE SEQUENCE</scope>
    <source>
        <strain evidence="5">DSM 28161</strain>
    </source>
</reference>
<dbReference type="PROSITE" id="PS01124">
    <property type="entry name" value="HTH_ARAC_FAMILY_2"/>
    <property type="match status" value="1"/>
</dbReference>
<evidence type="ECO:0000259" key="4">
    <source>
        <dbReference type="PROSITE" id="PS01124"/>
    </source>
</evidence>
<evidence type="ECO:0000256" key="3">
    <source>
        <dbReference type="ARBA" id="ARBA00023163"/>
    </source>
</evidence>
<gene>
    <name evidence="5" type="ORF">OMP40_11785</name>
</gene>
<evidence type="ECO:0000256" key="1">
    <source>
        <dbReference type="ARBA" id="ARBA00023015"/>
    </source>
</evidence>
<dbReference type="PRINTS" id="PR00032">
    <property type="entry name" value="HTHARAC"/>
</dbReference>
<organism evidence="5 6">
    <name type="scientific">Cohnella rhizosphaerae</name>
    <dbReference type="NCBI Taxonomy" id="1457232"/>
    <lineage>
        <taxon>Bacteria</taxon>
        <taxon>Bacillati</taxon>
        <taxon>Bacillota</taxon>
        <taxon>Bacilli</taxon>
        <taxon>Bacillales</taxon>
        <taxon>Paenibacillaceae</taxon>
        <taxon>Cohnella</taxon>
    </lineage>
</organism>
<dbReference type="Proteomes" id="UP001153404">
    <property type="component" value="Unassembled WGS sequence"/>
</dbReference>
<dbReference type="InterPro" id="IPR009057">
    <property type="entry name" value="Homeodomain-like_sf"/>
</dbReference>
<dbReference type="InterPro" id="IPR020449">
    <property type="entry name" value="Tscrpt_reg_AraC-type_HTH"/>
</dbReference>
<keyword evidence="6" id="KW-1185">Reference proteome</keyword>
<keyword evidence="1" id="KW-0805">Transcription regulation</keyword>
<dbReference type="Pfam" id="PF12833">
    <property type="entry name" value="HTH_18"/>
    <property type="match status" value="1"/>
</dbReference>
<comment type="caution">
    <text evidence="5">The sequence shown here is derived from an EMBL/GenBank/DDBJ whole genome shotgun (WGS) entry which is preliminary data.</text>
</comment>
<dbReference type="SMART" id="SM00342">
    <property type="entry name" value="HTH_ARAC"/>
    <property type="match status" value="1"/>
</dbReference>
<keyword evidence="2" id="KW-0238">DNA-binding</keyword>
<evidence type="ECO:0000313" key="6">
    <source>
        <dbReference type="Proteomes" id="UP001153404"/>
    </source>
</evidence>
<keyword evidence="3" id="KW-0804">Transcription</keyword>